<evidence type="ECO:0000256" key="5">
    <source>
        <dbReference type="RuleBase" id="RU000499"/>
    </source>
</evidence>
<feature type="active site" evidence="4">
    <location>
        <position position="37"/>
    </location>
</feature>
<evidence type="ECO:0000256" key="1">
    <source>
        <dbReference type="ARBA" id="ARBA00006926"/>
    </source>
</evidence>
<sequence>MTQSIYDIEVKKNTGETYKLDEYKGQVMVIVNTATKCGLKGQFEDLEEIYQRYKDQGLVVLGFPCNQFANQEPETDDTVAQTCKINFGVTFPLHAKIDVNGKNEHPLFTYLKEQQNGLFNSKIKWNFTKFLIDREGNVVKRFAPKDKPQNMIEDIEKLI</sequence>
<reference evidence="7" key="3">
    <citation type="submission" date="2022-08" db="EMBL/GenBank/DDBJ databases">
        <authorList>
            <person name="Magnan C."/>
        </authorList>
    </citation>
    <scope>NUCLEOTIDE SEQUENCE</scope>
    <source>
        <strain evidence="7">NSP012P</strain>
    </source>
</reference>
<evidence type="ECO:0000256" key="4">
    <source>
        <dbReference type="PIRSR" id="PIRSR000303-1"/>
    </source>
</evidence>
<evidence type="ECO:0000256" key="3">
    <source>
        <dbReference type="ARBA" id="ARBA00023002"/>
    </source>
</evidence>
<accession>A0A1Z3U1W7</accession>
<evidence type="ECO:0000313" key="9">
    <source>
        <dbReference type="Proteomes" id="UP000235748"/>
    </source>
</evidence>
<keyword evidence="10" id="KW-1185">Reference proteome</keyword>
<dbReference type="GO" id="GO:0004601">
    <property type="term" value="F:peroxidase activity"/>
    <property type="evidence" value="ECO:0007669"/>
    <property type="project" value="UniProtKB-KW"/>
</dbReference>
<dbReference type="PRINTS" id="PR01011">
    <property type="entry name" value="GLUTPROXDASE"/>
</dbReference>
<proteinExistence type="inferred from homology"/>
<reference evidence="7" key="2">
    <citation type="journal article" date="2022" name="Int. J. Mol. Sci.">
        <title>Phenotypic and Genotypic Virulence Characterisation of Staphylococcus pettenkoferi Strains Isolated from Human Bloodstream and Diabetic Foot Infections.</title>
        <authorList>
            <person name="Magnan C."/>
            <person name="Ahmad-Mansour N."/>
            <person name="Pouget C."/>
            <person name="Morsli M."/>
            <person name="Huc-Brandt S."/>
            <person name="Pantel A."/>
            <person name="Dunyach-Remy C."/>
            <person name="Sotto A."/>
            <person name="Molle V."/>
            <person name="Lavigne J.-P."/>
        </authorList>
    </citation>
    <scope>NUCLEOTIDE SEQUENCE</scope>
    <source>
        <strain evidence="7">NSP012P</strain>
    </source>
</reference>
<comment type="caution">
    <text evidence="8">The sequence shown here is derived from an EMBL/GenBank/DDBJ whole genome shotgun (WGS) entry which is preliminary data.</text>
</comment>
<dbReference type="STRING" id="170573.GCA_001076995_01799"/>
<dbReference type="Proteomes" id="UP000235748">
    <property type="component" value="Unassembled WGS sequence"/>
</dbReference>
<dbReference type="InterPro" id="IPR013766">
    <property type="entry name" value="Thioredoxin_domain"/>
</dbReference>
<evidence type="ECO:0000313" key="7">
    <source>
        <dbReference type="EMBL" id="MCY1582128.1"/>
    </source>
</evidence>
<dbReference type="PIRSF" id="PIRSF000303">
    <property type="entry name" value="Glutathion_perox"/>
    <property type="match status" value="1"/>
</dbReference>
<dbReference type="PROSITE" id="PS00763">
    <property type="entry name" value="GLUTATHIONE_PEROXID_2"/>
    <property type="match status" value="1"/>
</dbReference>
<gene>
    <name evidence="8" type="ORF">CJ235_07425</name>
    <name evidence="7" type="ORF">NW133_01005</name>
</gene>
<dbReference type="RefSeq" id="WP_002471955.1">
    <property type="nucleotide sequence ID" value="NZ_CP022096.2"/>
</dbReference>
<dbReference type="AlphaFoldDB" id="A0A1Z3U1W7"/>
<organism evidence="8 9">
    <name type="scientific">Staphylococcus pettenkoferi</name>
    <dbReference type="NCBI Taxonomy" id="170573"/>
    <lineage>
        <taxon>Bacteria</taxon>
        <taxon>Bacillati</taxon>
        <taxon>Bacillota</taxon>
        <taxon>Bacilli</taxon>
        <taxon>Bacillales</taxon>
        <taxon>Staphylococcaceae</taxon>
        <taxon>Staphylococcus</taxon>
    </lineage>
</organism>
<keyword evidence="2 5" id="KW-0575">Peroxidase</keyword>
<dbReference type="GeneID" id="42043806"/>
<dbReference type="PROSITE" id="PS51355">
    <property type="entry name" value="GLUTATHIONE_PEROXID_3"/>
    <property type="match status" value="1"/>
</dbReference>
<feature type="domain" description="Thioredoxin" evidence="6">
    <location>
        <begin position="1"/>
        <end position="159"/>
    </location>
</feature>
<dbReference type="Gene3D" id="3.40.30.10">
    <property type="entry name" value="Glutaredoxin"/>
    <property type="match status" value="1"/>
</dbReference>
<evidence type="ECO:0000256" key="2">
    <source>
        <dbReference type="ARBA" id="ARBA00022559"/>
    </source>
</evidence>
<evidence type="ECO:0000259" key="6">
    <source>
        <dbReference type="PROSITE" id="PS51352"/>
    </source>
</evidence>
<comment type="similarity">
    <text evidence="1 5">Belongs to the glutathione peroxidase family.</text>
</comment>
<evidence type="ECO:0000313" key="8">
    <source>
        <dbReference type="EMBL" id="PMC19089.1"/>
    </source>
</evidence>
<name>A0A1Z3U1W7_9STAP</name>
<dbReference type="EMBL" id="PNGG01000003">
    <property type="protein sequence ID" value="PMC19089.1"/>
    <property type="molecule type" value="Genomic_DNA"/>
</dbReference>
<protein>
    <recommendedName>
        <fullName evidence="5">Glutathione peroxidase</fullName>
    </recommendedName>
</protein>
<dbReference type="EMBL" id="JANSLD010000003">
    <property type="protein sequence ID" value="MCY1582128.1"/>
    <property type="molecule type" value="Genomic_DNA"/>
</dbReference>
<dbReference type="PROSITE" id="PS51352">
    <property type="entry name" value="THIOREDOXIN_2"/>
    <property type="match status" value="1"/>
</dbReference>
<dbReference type="FunFam" id="3.40.30.10:FF:000010">
    <property type="entry name" value="Glutathione peroxidase"/>
    <property type="match status" value="1"/>
</dbReference>
<dbReference type="KEGG" id="spet:CEP67_08175"/>
<dbReference type="SUPFAM" id="SSF52833">
    <property type="entry name" value="Thioredoxin-like"/>
    <property type="match status" value="1"/>
</dbReference>
<dbReference type="InterPro" id="IPR036249">
    <property type="entry name" value="Thioredoxin-like_sf"/>
</dbReference>
<dbReference type="GO" id="GO:0034599">
    <property type="term" value="P:cellular response to oxidative stress"/>
    <property type="evidence" value="ECO:0007669"/>
    <property type="project" value="TreeGrafter"/>
</dbReference>
<evidence type="ECO:0000313" key="10">
    <source>
        <dbReference type="Proteomes" id="UP001072952"/>
    </source>
</evidence>
<dbReference type="InterPro" id="IPR029760">
    <property type="entry name" value="GPX_CS"/>
</dbReference>
<dbReference type="Pfam" id="PF00255">
    <property type="entry name" value="GSHPx"/>
    <property type="match status" value="1"/>
</dbReference>
<keyword evidence="3 5" id="KW-0560">Oxidoreductase</keyword>
<dbReference type="PANTHER" id="PTHR11592:SF78">
    <property type="entry name" value="GLUTATHIONE PEROXIDASE"/>
    <property type="match status" value="1"/>
</dbReference>
<reference evidence="8 9" key="1">
    <citation type="submission" date="2017-09" db="EMBL/GenBank/DDBJ databases">
        <title>Bacterial strain isolated from the female urinary microbiota.</title>
        <authorList>
            <person name="Thomas-White K."/>
            <person name="Kumar N."/>
            <person name="Forster S."/>
            <person name="Putonti C."/>
            <person name="Lawley T."/>
            <person name="Wolfe A.J."/>
        </authorList>
    </citation>
    <scope>NUCLEOTIDE SEQUENCE [LARGE SCALE GENOMIC DNA]</scope>
    <source>
        <strain evidence="8 9">UMB0834</strain>
    </source>
</reference>
<dbReference type="CDD" id="cd00340">
    <property type="entry name" value="GSH_Peroxidase"/>
    <property type="match status" value="1"/>
</dbReference>
<dbReference type="Proteomes" id="UP001072952">
    <property type="component" value="Unassembled WGS sequence"/>
</dbReference>
<dbReference type="InterPro" id="IPR000889">
    <property type="entry name" value="Glutathione_peroxidase"/>
</dbReference>
<dbReference type="PANTHER" id="PTHR11592">
    <property type="entry name" value="GLUTATHIONE PEROXIDASE"/>
    <property type="match status" value="1"/>
</dbReference>